<reference evidence="5" key="1">
    <citation type="submission" date="2017-01" db="EMBL/GenBank/DDBJ databases">
        <authorList>
            <person name="Varghese N."/>
            <person name="Submissions S."/>
        </authorList>
    </citation>
    <scope>NUCLEOTIDE SEQUENCE [LARGE SCALE GENOMIC DNA]</scope>
    <source>
        <strain evidence="5">ATCC 51758</strain>
    </source>
</reference>
<dbReference type="PANTHER" id="PTHR48083">
    <property type="entry name" value="MEDIUM-CHAIN SPECIFIC ACYL-COA DEHYDROGENASE, MITOCHONDRIAL-RELATED"/>
    <property type="match status" value="1"/>
</dbReference>
<keyword evidence="1" id="KW-0285">Flavoprotein</keyword>
<dbReference type="PANTHER" id="PTHR48083:SF2">
    <property type="entry name" value="MEDIUM-CHAIN SPECIFIC ACYL-COA DEHYDROGENASE, MITOCHONDRIAL"/>
    <property type="match status" value="1"/>
</dbReference>
<gene>
    <name evidence="4" type="ORF">SAMN05421829_1221</name>
</gene>
<keyword evidence="5" id="KW-1185">Reference proteome</keyword>
<evidence type="ECO:0000259" key="3">
    <source>
        <dbReference type="Pfam" id="PF00441"/>
    </source>
</evidence>
<feature type="non-terminal residue" evidence="4">
    <location>
        <position position="1"/>
    </location>
</feature>
<name>A0A1N7C556_9RHOO</name>
<dbReference type="SUPFAM" id="SSF47203">
    <property type="entry name" value="Acyl-CoA dehydrogenase C-terminal domain-like"/>
    <property type="match status" value="1"/>
</dbReference>
<feature type="domain" description="Acyl-CoA dehydrogenase/oxidase C-terminal" evidence="3">
    <location>
        <begin position="6"/>
        <end position="69"/>
    </location>
</feature>
<dbReference type="Gene3D" id="1.20.140.10">
    <property type="entry name" value="Butyryl-CoA Dehydrogenase, subunit A, domain 3"/>
    <property type="match status" value="1"/>
</dbReference>
<sequence>GHLAIHDSSMSKVLVSEACWRVVDRCVQILGGQGVTRETTVAQIFADMRAFRIYDGPSEVHRWSIAKRVIKGIRKDV</sequence>
<dbReference type="RefSeq" id="WP_139335981.1">
    <property type="nucleotide sequence ID" value="NZ_FTMD01000022.1"/>
</dbReference>
<dbReference type="GO" id="GO:0033539">
    <property type="term" value="P:fatty acid beta-oxidation using acyl-CoA dehydrogenase"/>
    <property type="evidence" value="ECO:0007669"/>
    <property type="project" value="TreeGrafter"/>
</dbReference>
<evidence type="ECO:0000313" key="4">
    <source>
        <dbReference type="EMBL" id="SIR58709.1"/>
    </source>
</evidence>
<dbReference type="AlphaFoldDB" id="A0A1N7C556"/>
<dbReference type="GO" id="GO:0005737">
    <property type="term" value="C:cytoplasm"/>
    <property type="evidence" value="ECO:0007669"/>
    <property type="project" value="TreeGrafter"/>
</dbReference>
<dbReference type="Proteomes" id="UP000186819">
    <property type="component" value="Unassembled WGS sequence"/>
</dbReference>
<dbReference type="Pfam" id="PF00441">
    <property type="entry name" value="Acyl-CoA_dh_1"/>
    <property type="match status" value="1"/>
</dbReference>
<keyword evidence="2" id="KW-0560">Oxidoreductase</keyword>
<dbReference type="InterPro" id="IPR050741">
    <property type="entry name" value="Acyl-CoA_dehydrogenase"/>
</dbReference>
<accession>A0A1N7C556</accession>
<evidence type="ECO:0000256" key="2">
    <source>
        <dbReference type="ARBA" id="ARBA00023002"/>
    </source>
</evidence>
<dbReference type="EMBL" id="FTMD01000022">
    <property type="protein sequence ID" value="SIR58709.1"/>
    <property type="molecule type" value="Genomic_DNA"/>
</dbReference>
<dbReference type="InterPro" id="IPR009075">
    <property type="entry name" value="AcylCo_DH/oxidase_C"/>
</dbReference>
<evidence type="ECO:0000256" key="1">
    <source>
        <dbReference type="ARBA" id="ARBA00022630"/>
    </source>
</evidence>
<evidence type="ECO:0000313" key="5">
    <source>
        <dbReference type="Proteomes" id="UP000186819"/>
    </source>
</evidence>
<dbReference type="OrthoDB" id="8174998at2"/>
<dbReference type="GO" id="GO:0003995">
    <property type="term" value="F:acyl-CoA dehydrogenase activity"/>
    <property type="evidence" value="ECO:0007669"/>
    <property type="project" value="TreeGrafter"/>
</dbReference>
<proteinExistence type="predicted"/>
<protein>
    <submittedName>
        <fullName evidence="4">Acyl-CoA dehydrogenase, C-terminal domain</fullName>
    </submittedName>
</protein>
<dbReference type="InterPro" id="IPR036250">
    <property type="entry name" value="AcylCo_DH-like_C"/>
</dbReference>
<organism evidence="4 5">
    <name type="scientific">Aromatoleum tolulyticum</name>
    <dbReference type="NCBI Taxonomy" id="34027"/>
    <lineage>
        <taxon>Bacteria</taxon>
        <taxon>Pseudomonadati</taxon>
        <taxon>Pseudomonadota</taxon>
        <taxon>Betaproteobacteria</taxon>
        <taxon>Rhodocyclales</taxon>
        <taxon>Rhodocyclaceae</taxon>
        <taxon>Aromatoleum</taxon>
    </lineage>
</organism>